<name>A0A822ZJX7_NELNU</name>
<accession>A0A822ZJX7</accession>
<dbReference type="PANTHER" id="PTHR48057:SF29">
    <property type="entry name" value="OS02G0609900 PROTEIN"/>
    <property type="match status" value="1"/>
</dbReference>
<gene>
    <name evidence="1" type="ORF">HUJ06_002141</name>
</gene>
<keyword evidence="2" id="KW-1185">Reference proteome</keyword>
<dbReference type="EMBL" id="DUZY01000006">
    <property type="protein sequence ID" value="DAD43911.1"/>
    <property type="molecule type" value="Genomic_DNA"/>
</dbReference>
<dbReference type="InterPro" id="IPR001611">
    <property type="entry name" value="Leu-rich_rpt"/>
</dbReference>
<organism evidence="1 2">
    <name type="scientific">Nelumbo nucifera</name>
    <name type="common">Sacred lotus</name>
    <dbReference type="NCBI Taxonomy" id="4432"/>
    <lineage>
        <taxon>Eukaryota</taxon>
        <taxon>Viridiplantae</taxon>
        <taxon>Streptophyta</taxon>
        <taxon>Embryophyta</taxon>
        <taxon>Tracheophyta</taxon>
        <taxon>Spermatophyta</taxon>
        <taxon>Magnoliopsida</taxon>
        <taxon>Proteales</taxon>
        <taxon>Nelumbonaceae</taxon>
        <taxon>Nelumbo</taxon>
    </lineage>
</organism>
<sequence length="184" mass="20247">MSSLVETNLVMNQLKGSISFKPMSRNALGSSLSSIQKLNLSHNRFTKVHLSGFLSLEVLNLSHNDLRVFPFGLEKHMSLDLSSCNVSGSAKPITNLLIKYLDISNNAMNGNFPSDFPPLLNLKFLNVSAKPNNGKEWLRGGAATAALLLGLNEEEEEWKGVAERGCRRHCFASGFERGRGGTRR</sequence>
<evidence type="ECO:0000313" key="2">
    <source>
        <dbReference type="Proteomes" id="UP000607653"/>
    </source>
</evidence>
<dbReference type="PANTHER" id="PTHR48057">
    <property type="entry name" value="LEUCINE-RICH REPEAT SERINE/THREONINE-PROTEIN KINASE 1"/>
    <property type="match status" value="1"/>
</dbReference>
<protein>
    <submittedName>
        <fullName evidence="1">Uncharacterized protein</fullName>
    </submittedName>
</protein>
<proteinExistence type="predicted"/>
<dbReference type="Pfam" id="PF00560">
    <property type="entry name" value="LRR_1"/>
    <property type="match status" value="2"/>
</dbReference>
<reference evidence="1 2" key="1">
    <citation type="journal article" date="2020" name="Mol. Biol. Evol.">
        <title>Distinct Expression and Methylation Patterns for Genes with Different Fates following a Single Whole-Genome Duplication in Flowering Plants.</title>
        <authorList>
            <person name="Shi T."/>
            <person name="Rahmani R.S."/>
            <person name="Gugger P.F."/>
            <person name="Wang M."/>
            <person name="Li H."/>
            <person name="Zhang Y."/>
            <person name="Li Z."/>
            <person name="Wang Q."/>
            <person name="Van de Peer Y."/>
            <person name="Marchal K."/>
            <person name="Chen J."/>
        </authorList>
    </citation>
    <scope>NUCLEOTIDE SEQUENCE [LARGE SCALE GENOMIC DNA]</scope>
    <source>
        <tissue evidence="1">Leaf</tissue>
    </source>
</reference>
<evidence type="ECO:0000313" key="1">
    <source>
        <dbReference type="EMBL" id="DAD43911.1"/>
    </source>
</evidence>
<dbReference type="AlphaFoldDB" id="A0A822ZJX7"/>
<dbReference type="Gene3D" id="3.80.10.10">
    <property type="entry name" value="Ribonuclease Inhibitor"/>
    <property type="match status" value="1"/>
</dbReference>
<dbReference type="InterPro" id="IPR052595">
    <property type="entry name" value="LRRC69/RLP"/>
</dbReference>
<dbReference type="SUPFAM" id="SSF52058">
    <property type="entry name" value="L domain-like"/>
    <property type="match status" value="1"/>
</dbReference>
<dbReference type="Proteomes" id="UP000607653">
    <property type="component" value="Unassembled WGS sequence"/>
</dbReference>
<dbReference type="InterPro" id="IPR032675">
    <property type="entry name" value="LRR_dom_sf"/>
</dbReference>
<comment type="caution">
    <text evidence="1">The sequence shown here is derived from an EMBL/GenBank/DDBJ whole genome shotgun (WGS) entry which is preliminary data.</text>
</comment>